<evidence type="ECO:0000256" key="1">
    <source>
        <dbReference type="ARBA" id="ARBA00006484"/>
    </source>
</evidence>
<keyword evidence="4" id="KW-1185">Reference proteome</keyword>
<dbReference type="Proteomes" id="UP000002213">
    <property type="component" value="Chromosome"/>
</dbReference>
<evidence type="ECO:0000313" key="4">
    <source>
        <dbReference type="Proteomes" id="UP000002213"/>
    </source>
</evidence>
<dbReference type="PRINTS" id="PR00081">
    <property type="entry name" value="GDHRDH"/>
</dbReference>
<name>C6WQI3_ACTMD</name>
<gene>
    <name evidence="3" type="ordered locus">Amir_2916</name>
</gene>
<dbReference type="InterPro" id="IPR036291">
    <property type="entry name" value="NAD(P)-bd_dom_sf"/>
</dbReference>
<dbReference type="RefSeq" id="WP_015801726.1">
    <property type="nucleotide sequence ID" value="NC_013093.1"/>
</dbReference>
<dbReference type="STRING" id="446462.Amir_2916"/>
<dbReference type="KEGG" id="ami:Amir_2916"/>
<protein>
    <submittedName>
        <fullName evidence="3">Short-chain dehydrogenase/reductase SDR</fullName>
    </submittedName>
</protein>
<dbReference type="GO" id="GO:0016491">
    <property type="term" value="F:oxidoreductase activity"/>
    <property type="evidence" value="ECO:0007669"/>
    <property type="project" value="UniProtKB-KW"/>
</dbReference>
<dbReference type="OrthoDB" id="9803333at2"/>
<dbReference type="InterPro" id="IPR002347">
    <property type="entry name" value="SDR_fam"/>
</dbReference>
<dbReference type="AlphaFoldDB" id="C6WQI3"/>
<dbReference type="EMBL" id="CP001630">
    <property type="protein sequence ID" value="ACU36837.1"/>
    <property type="molecule type" value="Genomic_DNA"/>
</dbReference>
<evidence type="ECO:0000313" key="3">
    <source>
        <dbReference type="EMBL" id="ACU36837.1"/>
    </source>
</evidence>
<dbReference type="eggNOG" id="COG1028">
    <property type="taxonomic scope" value="Bacteria"/>
</dbReference>
<dbReference type="PANTHER" id="PTHR43639">
    <property type="entry name" value="OXIDOREDUCTASE, SHORT-CHAIN DEHYDROGENASE/REDUCTASE FAMILY (AFU_ORTHOLOGUE AFUA_5G02870)"/>
    <property type="match status" value="1"/>
</dbReference>
<sequence length="261" mass="26238">MSGDSSNSNNGSSNRLSGRTAIVTGAGKGIGAGIARRLGVEGANVVVDYAADRGAADEVVTGIRAEGGRAIAVRADVADPEQVAELFSAARAEFGIVDVLVNNAGAVVFGPIESVGVADFRRQVDTNFLGPVLTTQAFAAQPDLAGGVIVNVSTAGTIGLPPHASVYVASKSALEAFTVVSAKELGPRGIRVLGIAPGASDTDGTRALGFVGSEQAVATAAQNPLGRIGVPDDYAPVVAFLVSDEARWITGDVLLVSGGQR</sequence>
<dbReference type="HOGENOM" id="CLU_010194_1_3_11"/>
<proteinExistence type="inferred from homology"/>
<dbReference type="Gene3D" id="3.40.50.720">
    <property type="entry name" value="NAD(P)-binding Rossmann-like Domain"/>
    <property type="match status" value="1"/>
</dbReference>
<dbReference type="FunFam" id="3.40.50.720:FF:000084">
    <property type="entry name" value="Short-chain dehydrogenase reductase"/>
    <property type="match status" value="1"/>
</dbReference>
<dbReference type="SUPFAM" id="SSF51735">
    <property type="entry name" value="NAD(P)-binding Rossmann-fold domains"/>
    <property type="match status" value="1"/>
</dbReference>
<dbReference type="PANTHER" id="PTHR43639:SF1">
    <property type="entry name" value="SHORT-CHAIN DEHYDROGENASE_REDUCTASE FAMILY PROTEIN"/>
    <property type="match status" value="1"/>
</dbReference>
<keyword evidence="2" id="KW-0560">Oxidoreductase</keyword>
<dbReference type="Pfam" id="PF13561">
    <property type="entry name" value="adh_short_C2"/>
    <property type="match status" value="1"/>
</dbReference>
<organism evidence="3 4">
    <name type="scientific">Actinosynnema mirum (strain ATCC 29888 / DSM 43827 / JCM 3225 / NBRC 14064 / NCIMB 13271 / NRRL B-12336 / IMRU 3971 / 101)</name>
    <dbReference type="NCBI Taxonomy" id="446462"/>
    <lineage>
        <taxon>Bacteria</taxon>
        <taxon>Bacillati</taxon>
        <taxon>Actinomycetota</taxon>
        <taxon>Actinomycetes</taxon>
        <taxon>Pseudonocardiales</taxon>
        <taxon>Pseudonocardiaceae</taxon>
        <taxon>Actinosynnema</taxon>
    </lineage>
</organism>
<accession>C6WQI3</accession>
<reference evidence="3 4" key="1">
    <citation type="journal article" date="2009" name="Stand. Genomic Sci.">
        <title>Complete genome sequence of Actinosynnema mirum type strain (101).</title>
        <authorList>
            <person name="Land M."/>
            <person name="Lapidus A."/>
            <person name="Mayilraj S."/>
            <person name="Chen F."/>
            <person name="Copeland A."/>
            <person name="Del Rio T.G."/>
            <person name="Nolan M."/>
            <person name="Lucas S."/>
            <person name="Tice H."/>
            <person name="Cheng J.F."/>
            <person name="Chertkov O."/>
            <person name="Bruce D."/>
            <person name="Goodwin L."/>
            <person name="Pitluck S."/>
            <person name="Rohde M."/>
            <person name="Goker M."/>
            <person name="Pati A."/>
            <person name="Ivanova N."/>
            <person name="Mavromatis K."/>
            <person name="Chen A."/>
            <person name="Palaniappan K."/>
            <person name="Hauser L."/>
            <person name="Chang Y.J."/>
            <person name="Jeffries C.C."/>
            <person name="Brettin T."/>
            <person name="Detter J.C."/>
            <person name="Han C."/>
            <person name="Chain P."/>
            <person name="Tindall B.J."/>
            <person name="Bristow J."/>
            <person name="Eisen J.A."/>
            <person name="Markowitz V."/>
            <person name="Hugenholtz P."/>
            <person name="Kyrpides N.C."/>
            <person name="Klenk H.P."/>
        </authorList>
    </citation>
    <scope>NUCLEOTIDE SEQUENCE [LARGE SCALE GENOMIC DNA]</scope>
    <source>
        <strain evidence="4">ATCC 29888 / DSM 43827 / JCM 3225 / NBRC 14064 / NCIMB 13271 / NRRL B-12336 / IMRU 3971 / 101</strain>
    </source>
</reference>
<comment type="similarity">
    <text evidence="1">Belongs to the short-chain dehydrogenases/reductases (SDR) family.</text>
</comment>
<evidence type="ECO:0000256" key="2">
    <source>
        <dbReference type="ARBA" id="ARBA00023002"/>
    </source>
</evidence>
<dbReference type="PRINTS" id="PR00080">
    <property type="entry name" value="SDRFAMILY"/>
</dbReference>